<proteinExistence type="predicted"/>
<evidence type="ECO:0000313" key="3">
    <source>
        <dbReference type="Proteomes" id="UP001224890"/>
    </source>
</evidence>
<name>A0AAJ0AY10_9PEZI</name>
<feature type="compositionally biased region" description="Polar residues" evidence="1">
    <location>
        <begin position="108"/>
        <end position="136"/>
    </location>
</feature>
<dbReference type="EMBL" id="JAHMHR010000004">
    <property type="protein sequence ID" value="KAK1691637.1"/>
    <property type="molecule type" value="Genomic_DNA"/>
</dbReference>
<accession>A0AAJ0AY10</accession>
<dbReference type="RefSeq" id="XP_060435332.1">
    <property type="nucleotide sequence ID" value="XM_060566412.1"/>
</dbReference>
<dbReference type="Proteomes" id="UP001224890">
    <property type="component" value="Unassembled WGS sequence"/>
</dbReference>
<organism evidence="2 3">
    <name type="scientific">Colletotrichum godetiae</name>
    <dbReference type="NCBI Taxonomy" id="1209918"/>
    <lineage>
        <taxon>Eukaryota</taxon>
        <taxon>Fungi</taxon>
        <taxon>Dikarya</taxon>
        <taxon>Ascomycota</taxon>
        <taxon>Pezizomycotina</taxon>
        <taxon>Sordariomycetes</taxon>
        <taxon>Hypocreomycetidae</taxon>
        <taxon>Glomerellales</taxon>
        <taxon>Glomerellaceae</taxon>
        <taxon>Colletotrichum</taxon>
        <taxon>Colletotrichum acutatum species complex</taxon>
    </lineage>
</organism>
<keyword evidence="3" id="KW-1185">Reference proteome</keyword>
<evidence type="ECO:0000256" key="1">
    <source>
        <dbReference type="SAM" id="MobiDB-lite"/>
    </source>
</evidence>
<protein>
    <submittedName>
        <fullName evidence="2">Uncharacterized protein</fullName>
    </submittedName>
</protein>
<feature type="region of interest" description="Disordered" evidence="1">
    <location>
        <begin position="108"/>
        <end position="198"/>
    </location>
</feature>
<dbReference type="AlphaFoldDB" id="A0AAJ0AY10"/>
<feature type="compositionally biased region" description="Polar residues" evidence="1">
    <location>
        <begin position="143"/>
        <end position="168"/>
    </location>
</feature>
<sequence>MSLIVVSEVAFTSPWLKFAEVTSRASISESHYHAVANFRDPLIYVEAYLFPSNCRLGRANCVDTHTGLYSINIFGHDLTNSSVVFYAGDNGTVISPVLNTTFVSAPAPEQSTVSNTTSDSIPAPEQSTVSDTTSDSGLAPEQSAVSDTTPGSGLAPEQSTVSDTTSDSGLAPEQSAVSDTTPDSIPAPESAPSPAPRFKCELGCSRDYKSKRNRTVVRSCVLKLIRRWLIKF</sequence>
<dbReference type="GeneID" id="85450938"/>
<reference evidence="2" key="1">
    <citation type="submission" date="2021-06" db="EMBL/GenBank/DDBJ databases">
        <title>Comparative genomics, transcriptomics and evolutionary studies reveal genomic signatures of adaptation to plant cell wall in hemibiotrophic fungi.</title>
        <authorList>
            <consortium name="DOE Joint Genome Institute"/>
            <person name="Baroncelli R."/>
            <person name="Diaz J.F."/>
            <person name="Benocci T."/>
            <person name="Peng M."/>
            <person name="Battaglia E."/>
            <person name="Haridas S."/>
            <person name="Andreopoulos W."/>
            <person name="Labutti K."/>
            <person name="Pangilinan J."/>
            <person name="Floch G.L."/>
            <person name="Makela M.R."/>
            <person name="Henrissat B."/>
            <person name="Grigoriev I.V."/>
            <person name="Crouch J.A."/>
            <person name="De Vries R.P."/>
            <person name="Sukno S.A."/>
            <person name="Thon M.R."/>
        </authorList>
    </citation>
    <scope>NUCLEOTIDE SEQUENCE</scope>
    <source>
        <strain evidence="2">CBS 193.32</strain>
    </source>
</reference>
<gene>
    <name evidence="2" type="ORF">BDP55DRAFT_269673</name>
</gene>
<comment type="caution">
    <text evidence="2">The sequence shown here is derived from an EMBL/GenBank/DDBJ whole genome shotgun (WGS) entry which is preliminary data.</text>
</comment>
<evidence type="ECO:0000313" key="2">
    <source>
        <dbReference type="EMBL" id="KAK1691637.1"/>
    </source>
</evidence>